<reference evidence="1 2" key="1">
    <citation type="submission" date="2019-12" db="EMBL/GenBank/DDBJ databases">
        <title>complete genome sequences of Enterobacter cloacae str. WP5-S18-CRE-02 isolated from wastewater treatment plant effluent.</title>
        <authorList>
            <person name="Sekizuka T."/>
            <person name="Itokawa K."/>
            <person name="Yatsu K."/>
            <person name="Inamine Y."/>
            <person name="Kuroda M."/>
        </authorList>
    </citation>
    <scope>NUCLEOTIDE SEQUENCE [LARGE SCALE GENOMIC DNA]</scope>
    <source>
        <strain evidence="1 2">WP5-S18-CRE-02</strain>
    </source>
</reference>
<dbReference type="Proteomes" id="UP000515488">
    <property type="component" value="Chromosome"/>
</dbReference>
<dbReference type="AlphaFoldDB" id="A0A6S5K9S9"/>
<proteinExistence type="predicted"/>
<accession>A0A6S5K9S9</accession>
<dbReference type="RefSeq" id="WP_085004651.1">
    <property type="nucleotide sequence ID" value="NZ_AP022126.1"/>
</dbReference>
<evidence type="ECO:0000313" key="2">
    <source>
        <dbReference type="Proteomes" id="UP000515488"/>
    </source>
</evidence>
<protein>
    <submittedName>
        <fullName evidence="1">Uncharacterized protein</fullName>
    </submittedName>
</protein>
<organism evidence="1 2">
    <name type="scientific">Enterobacter cloacae</name>
    <dbReference type="NCBI Taxonomy" id="550"/>
    <lineage>
        <taxon>Bacteria</taxon>
        <taxon>Pseudomonadati</taxon>
        <taxon>Pseudomonadota</taxon>
        <taxon>Gammaproteobacteria</taxon>
        <taxon>Enterobacterales</taxon>
        <taxon>Enterobacteriaceae</taxon>
        <taxon>Enterobacter</taxon>
        <taxon>Enterobacter cloacae complex</taxon>
    </lineage>
</organism>
<sequence>MEKIEAVRLDVGKTVDIGFNKAVEIVIKTTGGTVIKGVIPANERFVVTNGGDIESFDVNIYDTKSGPQKID</sequence>
<gene>
    <name evidence="1" type="ORF">WP5S18C02_30410</name>
</gene>
<name>A0A6S5K9S9_ENTCL</name>
<dbReference type="EMBL" id="AP022126">
    <property type="protein sequence ID" value="BBS32835.1"/>
    <property type="molecule type" value="Genomic_DNA"/>
</dbReference>
<evidence type="ECO:0000313" key="1">
    <source>
        <dbReference type="EMBL" id="BBS32835.1"/>
    </source>
</evidence>